<proteinExistence type="predicted"/>
<reference evidence="1 2" key="1">
    <citation type="submission" date="2020-11" db="EMBL/GenBank/DDBJ databases">
        <authorList>
            <person name="Kim M.K."/>
        </authorList>
    </citation>
    <scope>NUCLEOTIDE SEQUENCE [LARGE SCALE GENOMIC DNA]</scope>
    <source>
        <strain evidence="1 2">BT683</strain>
    </source>
</reference>
<dbReference type="RefSeq" id="WP_196280562.1">
    <property type="nucleotide sequence ID" value="NZ_JADQDQ010000001.1"/>
</dbReference>
<gene>
    <name evidence="1" type="ORF">I2I05_02200</name>
</gene>
<evidence type="ECO:0000313" key="1">
    <source>
        <dbReference type="EMBL" id="MBF9236197.1"/>
    </source>
</evidence>
<evidence type="ECO:0000313" key="2">
    <source>
        <dbReference type="Proteomes" id="UP000597617"/>
    </source>
</evidence>
<accession>A0ABS0ICX1</accession>
<dbReference type="EMBL" id="JADQDQ010000001">
    <property type="protein sequence ID" value="MBF9236197.1"/>
    <property type="molecule type" value="Genomic_DNA"/>
</dbReference>
<name>A0ABS0ICX1_9BACT</name>
<organism evidence="1 2">
    <name type="scientific">Hymenobacter jeongseonensis</name>
    <dbReference type="NCBI Taxonomy" id="2791027"/>
    <lineage>
        <taxon>Bacteria</taxon>
        <taxon>Pseudomonadati</taxon>
        <taxon>Bacteroidota</taxon>
        <taxon>Cytophagia</taxon>
        <taxon>Cytophagales</taxon>
        <taxon>Hymenobacteraceae</taxon>
        <taxon>Hymenobacter</taxon>
    </lineage>
</organism>
<evidence type="ECO:0008006" key="3">
    <source>
        <dbReference type="Google" id="ProtNLM"/>
    </source>
</evidence>
<protein>
    <recommendedName>
        <fullName evidence="3">STAS/SEC14 domain-containing protein</fullName>
    </recommendedName>
</protein>
<sequence>MSLDLLLTSEVLDVHYDAAKAWLYLDWKGPQDLALVQAACAQLSVLIQQTGAHKILNDNTHITETSWELARWVAYDYLPQAAEVGLEYVAWVHSPLLGSRSNVDLMSAFVDRKPQVAIFDEMAAAYEWLSSFAVPLDTESAAVDPDYIAATALPLQK</sequence>
<keyword evidence="2" id="KW-1185">Reference proteome</keyword>
<dbReference type="Proteomes" id="UP000597617">
    <property type="component" value="Unassembled WGS sequence"/>
</dbReference>
<comment type="caution">
    <text evidence="1">The sequence shown here is derived from an EMBL/GenBank/DDBJ whole genome shotgun (WGS) entry which is preliminary data.</text>
</comment>